<dbReference type="EMBL" id="DVHF01000080">
    <property type="protein sequence ID" value="HIR57368.1"/>
    <property type="molecule type" value="Genomic_DNA"/>
</dbReference>
<dbReference type="Proteomes" id="UP000886785">
    <property type="component" value="Unassembled WGS sequence"/>
</dbReference>
<gene>
    <name evidence="1" type="ORF">IAA54_06840</name>
</gene>
<dbReference type="InterPro" id="IPR036465">
    <property type="entry name" value="vWFA_dom_sf"/>
</dbReference>
<protein>
    <submittedName>
        <fullName evidence="1">VWA domain-containing protein</fullName>
    </submittedName>
</protein>
<evidence type="ECO:0000313" key="1">
    <source>
        <dbReference type="EMBL" id="HIR57368.1"/>
    </source>
</evidence>
<reference evidence="1" key="2">
    <citation type="journal article" date="2021" name="PeerJ">
        <title>Extensive microbial diversity within the chicken gut microbiome revealed by metagenomics and culture.</title>
        <authorList>
            <person name="Gilroy R."/>
            <person name="Ravi A."/>
            <person name="Getino M."/>
            <person name="Pursley I."/>
            <person name="Horton D.L."/>
            <person name="Alikhan N.F."/>
            <person name="Baker D."/>
            <person name="Gharbi K."/>
            <person name="Hall N."/>
            <person name="Watson M."/>
            <person name="Adriaenssens E.M."/>
            <person name="Foster-Nyarko E."/>
            <person name="Jarju S."/>
            <person name="Secka A."/>
            <person name="Antonio M."/>
            <person name="Oren A."/>
            <person name="Chaudhuri R.R."/>
            <person name="La Ragione R."/>
            <person name="Hildebrand F."/>
            <person name="Pallen M.J."/>
        </authorList>
    </citation>
    <scope>NUCLEOTIDE SEQUENCE</scope>
    <source>
        <strain evidence="1">ChiSjej1B19-7085</strain>
    </source>
</reference>
<dbReference type="SUPFAM" id="SSF53300">
    <property type="entry name" value="vWA-like"/>
    <property type="match status" value="1"/>
</dbReference>
<dbReference type="AlphaFoldDB" id="A0A9D1J1J5"/>
<dbReference type="Gene3D" id="3.40.50.410">
    <property type="entry name" value="von Willebrand factor, type A domain"/>
    <property type="match status" value="1"/>
</dbReference>
<organism evidence="1 2">
    <name type="scientific">Candidatus Gallacutalibacter pullicola</name>
    <dbReference type="NCBI Taxonomy" id="2840830"/>
    <lineage>
        <taxon>Bacteria</taxon>
        <taxon>Bacillati</taxon>
        <taxon>Bacillota</taxon>
        <taxon>Clostridia</taxon>
        <taxon>Eubacteriales</taxon>
        <taxon>Candidatus Gallacutalibacter</taxon>
    </lineage>
</organism>
<accession>A0A9D1J1J5</accession>
<evidence type="ECO:0000313" key="2">
    <source>
        <dbReference type="Proteomes" id="UP000886785"/>
    </source>
</evidence>
<sequence>MGITNSNKIIDVDSIACDGSLKVTLALTAAPDIVSNPTDIALVLDCSGSMRGVPLASMKAGAKTFIDIIFATCRDVLVKCIKFVVPEDLDVSGGSARRLCNPRNFKARFIAHNIDTDFRCCEAVVTM</sequence>
<proteinExistence type="predicted"/>
<reference evidence="1" key="1">
    <citation type="submission" date="2020-10" db="EMBL/GenBank/DDBJ databases">
        <authorList>
            <person name="Gilroy R."/>
        </authorList>
    </citation>
    <scope>NUCLEOTIDE SEQUENCE</scope>
    <source>
        <strain evidence="1">ChiSjej1B19-7085</strain>
    </source>
</reference>
<comment type="caution">
    <text evidence="1">The sequence shown here is derived from an EMBL/GenBank/DDBJ whole genome shotgun (WGS) entry which is preliminary data.</text>
</comment>
<name>A0A9D1J1J5_9FIRM</name>